<keyword evidence="8" id="KW-0645">Protease</keyword>
<evidence type="ECO:0000313" key="8">
    <source>
        <dbReference type="EMBL" id="KAK7196990.1"/>
    </source>
</evidence>
<feature type="region of interest" description="Disordered" evidence="5">
    <location>
        <begin position="181"/>
        <end position="210"/>
    </location>
</feature>
<dbReference type="NCBIfam" id="TIGR00390">
    <property type="entry name" value="hslU"/>
    <property type="match status" value="1"/>
</dbReference>
<keyword evidence="8" id="KW-0378">Hydrolase</keyword>
<keyword evidence="3" id="KW-0067">ATP-binding</keyword>
<dbReference type="NCBIfam" id="NF003544">
    <property type="entry name" value="PRK05201.1"/>
    <property type="match status" value="1"/>
</dbReference>
<comment type="similarity">
    <text evidence="1">Belongs to the ClpX chaperone family. HslU subfamily.</text>
</comment>
<evidence type="ECO:0000256" key="4">
    <source>
        <dbReference type="ARBA" id="ARBA00023186"/>
    </source>
</evidence>
<dbReference type="GO" id="GO:0016887">
    <property type="term" value="F:ATP hydrolysis activity"/>
    <property type="evidence" value="ECO:0007669"/>
    <property type="project" value="InterPro"/>
</dbReference>
<dbReference type="InterPro" id="IPR050052">
    <property type="entry name" value="ATP-dep_Clp_protease_ClpX"/>
</dbReference>
<dbReference type="Gene3D" id="1.10.8.60">
    <property type="match status" value="1"/>
</dbReference>
<evidence type="ECO:0000256" key="3">
    <source>
        <dbReference type="ARBA" id="ARBA00022840"/>
    </source>
</evidence>
<evidence type="ECO:0000256" key="2">
    <source>
        <dbReference type="ARBA" id="ARBA00022741"/>
    </source>
</evidence>
<dbReference type="Proteomes" id="UP001430356">
    <property type="component" value="Unassembled WGS sequence"/>
</dbReference>
<dbReference type="InterPro" id="IPR003593">
    <property type="entry name" value="AAA+_ATPase"/>
</dbReference>
<accession>A0AAW0ES03</accession>
<dbReference type="Pfam" id="PF07724">
    <property type="entry name" value="AAA_2"/>
    <property type="match status" value="1"/>
</dbReference>
<keyword evidence="9" id="KW-1185">Reference proteome</keyword>
<protein>
    <submittedName>
        <fullName evidence="8">ATP-dependent protease ATPase subunit HslU2</fullName>
    </submittedName>
</protein>
<dbReference type="SMART" id="SM01086">
    <property type="entry name" value="ClpB_D2-small"/>
    <property type="match status" value="1"/>
</dbReference>
<evidence type="ECO:0000256" key="5">
    <source>
        <dbReference type="SAM" id="MobiDB-lite"/>
    </source>
</evidence>
<dbReference type="Pfam" id="PF00004">
    <property type="entry name" value="AAA"/>
    <property type="match status" value="1"/>
</dbReference>
<dbReference type="EMBL" id="JAECZO010000092">
    <property type="protein sequence ID" value="KAK7196990.1"/>
    <property type="molecule type" value="Genomic_DNA"/>
</dbReference>
<dbReference type="InterPro" id="IPR003959">
    <property type="entry name" value="ATPase_AAA_core"/>
</dbReference>
<dbReference type="PANTHER" id="PTHR48102">
    <property type="entry name" value="ATP-DEPENDENT CLP PROTEASE ATP-BINDING SUBUNIT CLPX-LIKE, MITOCHONDRIAL-RELATED"/>
    <property type="match status" value="1"/>
</dbReference>
<feature type="domain" description="AAA+ ATPase" evidence="6">
    <location>
        <begin position="83"/>
        <end position="397"/>
    </location>
</feature>
<dbReference type="GO" id="GO:0008233">
    <property type="term" value="F:peptidase activity"/>
    <property type="evidence" value="ECO:0007669"/>
    <property type="project" value="UniProtKB-KW"/>
</dbReference>
<dbReference type="Gene3D" id="3.40.50.300">
    <property type="entry name" value="P-loop containing nucleotide triphosphate hydrolases"/>
    <property type="match status" value="2"/>
</dbReference>
<dbReference type="GO" id="GO:0009376">
    <property type="term" value="C:HslUV protease complex"/>
    <property type="evidence" value="ECO:0007669"/>
    <property type="project" value="InterPro"/>
</dbReference>
<dbReference type="GO" id="GO:0005524">
    <property type="term" value="F:ATP binding"/>
    <property type="evidence" value="ECO:0007669"/>
    <property type="project" value="UniProtKB-KW"/>
</dbReference>
<feature type="domain" description="Clp ATPase C-terminal" evidence="7">
    <location>
        <begin position="400"/>
        <end position="491"/>
    </location>
</feature>
<evidence type="ECO:0000259" key="7">
    <source>
        <dbReference type="SMART" id="SM01086"/>
    </source>
</evidence>
<keyword evidence="2" id="KW-0547">Nucleotide-binding</keyword>
<feature type="compositionally biased region" description="Basic and acidic residues" evidence="5">
    <location>
        <begin position="181"/>
        <end position="190"/>
    </location>
</feature>
<name>A0AAW0ES03_9TRYP</name>
<dbReference type="PANTHER" id="PTHR48102:SF2">
    <property type="entry name" value="ATP-DEPENDENT PROTEASE ATPASE SUBUNIT HSLU2"/>
    <property type="match status" value="1"/>
</dbReference>
<evidence type="ECO:0000256" key="1">
    <source>
        <dbReference type="ARBA" id="ARBA00009771"/>
    </source>
</evidence>
<dbReference type="SUPFAM" id="SSF52540">
    <property type="entry name" value="P-loop containing nucleoside triphosphate hydrolases"/>
    <property type="match status" value="1"/>
</dbReference>
<dbReference type="InterPro" id="IPR019489">
    <property type="entry name" value="Clp_ATPase_C"/>
</dbReference>
<organism evidence="8 9">
    <name type="scientific">Novymonas esmeraldas</name>
    <dbReference type="NCBI Taxonomy" id="1808958"/>
    <lineage>
        <taxon>Eukaryota</taxon>
        <taxon>Discoba</taxon>
        <taxon>Euglenozoa</taxon>
        <taxon>Kinetoplastea</taxon>
        <taxon>Metakinetoplastina</taxon>
        <taxon>Trypanosomatida</taxon>
        <taxon>Trypanosomatidae</taxon>
        <taxon>Novymonas</taxon>
    </lineage>
</organism>
<sequence length="508" mass="55704">MLRVPTRRLLCVAAAASTPSPDVVQVTRAAASKLDDLSPRAITKVLDAYIVGQDAGKRAVAIALRNRWRRRQLRDADLQKEVVPKNMLLIGPTGVGKTEIARRMARITDAPFIKVEATKYTEVGFKGKDVESIIEDLYTNAKQKARRALEAERHAEALNMALDTVYSAWSVSRRMQAMDRSLRSAGKPDDSVTAATAAKKGTEEGESVEAEEAQQQQHTLEYFRDHYMDEAIRGDMVTIDVTAPQAPTKAPKEGGIDLQSVGMLLGLGGEPKRPKMSVTKRVADAVPLATQEALDKLIDDASVNTLARALAEEEGVVFVDEIDKVVADPSSANADVSSTGVQQDLLPLVEGSAVTMKDGSVITTDNILFICSGAFHVAKMSDMIAELQGRLPVRVELQALTESDFRRILTEPKYNLLLQQVEMMKTENIDVVFTEEGVRELAKVTCAVNGQGQNIGARRLNTILERVMDPYSFGCEDYEGKTIEITAKLVQEATEKLQKNMNLAKYLL</sequence>
<dbReference type="AlphaFoldDB" id="A0AAW0ES03"/>
<proteinExistence type="inferred from homology"/>
<gene>
    <name evidence="8" type="ORF">NESM_000642500</name>
</gene>
<dbReference type="GO" id="GO:0051603">
    <property type="term" value="P:proteolysis involved in protein catabolic process"/>
    <property type="evidence" value="ECO:0007669"/>
    <property type="project" value="TreeGrafter"/>
</dbReference>
<dbReference type="InterPro" id="IPR004491">
    <property type="entry name" value="HslU"/>
</dbReference>
<dbReference type="InterPro" id="IPR027417">
    <property type="entry name" value="P-loop_NTPase"/>
</dbReference>
<comment type="caution">
    <text evidence="8">The sequence shown here is derived from an EMBL/GenBank/DDBJ whole genome shotgun (WGS) entry which is preliminary data.</text>
</comment>
<evidence type="ECO:0000313" key="9">
    <source>
        <dbReference type="Proteomes" id="UP001430356"/>
    </source>
</evidence>
<evidence type="ECO:0000259" key="6">
    <source>
        <dbReference type="SMART" id="SM00382"/>
    </source>
</evidence>
<keyword evidence="4" id="KW-0143">Chaperone</keyword>
<dbReference type="SMART" id="SM00382">
    <property type="entry name" value="AAA"/>
    <property type="match status" value="1"/>
</dbReference>
<reference evidence="8 9" key="1">
    <citation type="journal article" date="2021" name="MBio">
        <title>A New Model Trypanosomatid, Novymonas esmeraldas: Genomic Perception of Its 'Candidatus Pandoraea novymonadis' Endosymbiont.</title>
        <authorList>
            <person name="Zakharova A."/>
            <person name="Saura A."/>
            <person name="Butenko A."/>
            <person name="Podesvova L."/>
            <person name="Warmusova S."/>
            <person name="Kostygov A.Y."/>
            <person name="Nenarokova A."/>
            <person name="Lukes J."/>
            <person name="Opperdoes F.R."/>
            <person name="Yurchenko V."/>
        </authorList>
    </citation>
    <scope>NUCLEOTIDE SEQUENCE [LARGE SCALE GENOMIC DNA]</scope>
    <source>
        <strain evidence="8 9">E262AT.01</strain>
    </source>
</reference>